<dbReference type="AlphaFoldDB" id="A0A9D2EDB0"/>
<organism evidence="2 3">
    <name type="scientific">Candidatus Ruania gallistercoris</name>
    <dbReference type="NCBI Taxonomy" id="2838746"/>
    <lineage>
        <taxon>Bacteria</taxon>
        <taxon>Bacillati</taxon>
        <taxon>Actinomycetota</taxon>
        <taxon>Actinomycetes</taxon>
        <taxon>Micrococcales</taxon>
        <taxon>Ruaniaceae</taxon>
        <taxon>Ruania</taxon>
    </lineage>
</organism>
<name>A0A9D2EDB0_9MICO</name>
<sequence length="179" mass="18616">MDRARAEAPRATVPREVSERGLALLWVGVAAAVALHNAEEWLLGMTGWIAEHPWLPGASLHGDQDQFALVLALVTAAVLALTVTALTRRPRWSAEVLACAAYVLMANGISHLVLSLLSWSPMPGVLSGTAVLLPLGALLVRALPPVRWTASNVAMTAGAAVGITAGAFAVATLLSSWTG</sequence>
<keyword evidence="1" id="KW-1133">Transmembrane helix</keyword>
<gene>
    <name evidence="2" type="ORF">H9815_05405</name>
</gene>
<evidence type="ECO:0000256" key="1">
    <source>
        <dbReference type="SAM" id="Phobius"/>
    </source>
</evidence>
<keyword evidence="1" id="KW-0812">Transmembrane</keyword>
<feature type="transmembrane region" description="Helical" evidence="1">
    <location>
        <begin position="125"/>
        <end position="143"/>
    </location>
</feature>
<feature type="transmembrane region" description="Helical" evidence="1">
    <location>
        <begin position="21"/>
        <end position="38"/>
    </location>
</feature>
<dbReference type="EMBL" id="DXBY01000085">
    <property type="protein sequence ID" value="HIZ35192.1"/>
    <property type="molecule type" value="Genomic_DNA"/>
</dbReference>
<dbReference type="InterPro" id="IPR025671">
    <property type="entry name" value="HXXEE"/>
</dbReference>
<protein>
    <submittedName>
        <fullName evidence="2">HXXEE domain-containing protein</fullName>
    </submittedName>
</protein>
<comment type="caution">
    <text evidence="2">The sequence shown here is derived from an EMBL/GenBank/DDBJ whole genome shotgun (WGS) entry which is preliminary data.</text>
</comment>
<dbReference type="Proteomes" id="UP000824037">
    <property type="component" value="Unassembled WGS sequence"/>
</dbReference>
<feature type="transmembrane region" description="Helical" evidence="1">
    <location>
        <begin position="155"/>
        <end position="177"/>
    </location>
</feature>
<proteinExistence type="predicted"/>
<reference evidence="2" key="1">
    <citation type="journal article" date="2021" name="PeerJ">
        <title>Extensive microbial diversity within the chicken gut microbiome revealed by metagenomics and culture.</title>
        <authorList>
            <person name="Gilroy R."/>
            <person name="Ravi A."/>
            <person name="Getino M."/>
            <person name="Pursley I."/>
            <person name="Horton D.L."/>
            <person name="Alikhan N.F."/>
            <person name="Baker D."/>
            <person name="Gharbi K."/>
            <person name="Hall N."/>
            <person name="Watson M."/>
            <person name="Adriaenssens E.M."/>
            <person name="Foster-Nyarko E."/>
            <person name="Jarju S."/>
            <person name="Secka A."/>
            <person name="Antonio M."/>
            <person name="Oren A."/>
            <person name="Chaudhuri R.R."/>
            <person name="La Ragione R."/>
            <person name="Hildebrand F."/>
            <person name="Pallen M.J."/>
        </authorList>
    </citation>
    <scope>NUCLEOTIDE SEQUENCE</scope>
    <source>
        <strain evidence="2">ChiGjej4B4-7305</strain>
    </source>
</reference>
<feature type="transmembrane region" description="Helical" evidence="1">
    <location>
        <begin position="67"/>
        <end position="87"/>
    </location>
</feature>
<dbReference type="Pfam" id="PF13787">
    <property type="entry name" value="HXXEE"/>
    <property type="match status" value="1"/>
</dbReference>
<keyword evidence="1" id="KW-0472">Membrane</keyword>
<evidence type="ECO:0000313" key="3">
    <source>
        <dbReference type="Proteomes" id="UP000824037"/>
    </source>
</evidence>
<feature type="transmembrane region" description="Helical" evidence="1">
    <location>
        <begin position="99"/>
        <end position="119"/>
    </location>
</feature>
<accession>A0A9D2EDB0</accession>
<reference evidence="2" key="2">
    <citation type="submission" date="2021-04" db="EMBL/GenBank/DDBJ databases">
        <authorList>
            <person name="Gilroy R."/>
        </authorList>
    </citation>
    <scope>NUCLEOTIDE SEQUENCE</scope>
    <source>
        <strain evidence="2">ChiGjej4B4-7305</strain>
    </source>
</reference>
<evidence type="ECO:0000313" key="2">
    <source>
        <dbReference type="EMBL" id="HIZ35192.1"/>
    </source>
</evidence>